<protein>
    <recommendedName>
        <fullName evidence="11">Foldase protein PrsA</fullName>
        <ecNumber evidence="11">5.2.1.8</ecNumber>
    </recommendedName>
</protein>
<gene>
    <name evidence="11" type="primary">prsA</name>
    <name evidence="14" type="ORF">D8M06_14465</name>
</gene>
<dbReference type="RefSeq" id="WP_121205137.1">
    <property type="nucleotide sequence ID" value="NZ_RBZP01000014.1"/>
</dbReference>
<comment type="similarity">
    <text evidence="3 11">Belongs to the PrsA family.</text>
</comment>
<dbReference type="PANTHER" id="PTHR47245">
    <property type="entry name" value="PEPTIDYLPROLYL ISOMERASE"/>
    <property type="match status" value="1"/>
</dbReference>
<sequence length="295" mass="33060">MKKLAVALALSASVLTLTACNSDSGEVVVESNAGDITKEEFYEELKDRYGDAVLQEMVTVKVLEDKYEISDEKVDEQIQSLKDAYGDSYEMVVTQNFGGEDMLRNQIHLSLLQEQAASEDIEITDEEIQNRYDRMQTEIDAQHILVADEDTANEVKKKLDDGEDFAELAEEYSTDGSAQEGGNLGYFSAGQMVPEFEDAAYSMESGEISDPVQSEFGYHIIKVNDKREVEEEIGEFEDMKDDLRSQLIYEKVDQSVLQQKISDLVQGADVDVKIDEYEDLFNQNAEESSPDAAQG</sequence>
<comment type="catalytic activity">
    <reaction evidence="1 11">
        <text>[protein]-peptidylproline (omega=180) = [protein]-peptidylproline (omega=0)</text>
        <dbReference type="Rhea" id="RHEA:16237"/>
        <dbReference type="Rhea" id="RHEA-COMP:10747"/>
        <dbReference type="Rhea" id="RHEA-COMP:10748"/>
        <dbReference type="ChEBI" id="CHEBI:83833"/>
        <dbReference type="ChEBI" id="CHEBI:83834"/>
        <dbReference type="EC" id="5.2.1.8"/>
    </reaction>
</comment>
<keyword evidence="8 11" id="KW-0564">Palmitate</keyword>
<accession>A0A494ZX25</accession>
<dbReference type="SUPFAM" id="SSF109998">
    <property type="entry name" value="Triger factor/SurA peptide-binding domain-like"/>
    <property type="match status" value="1"/>
</dbReference>
<dbReference type="InterPro" id="IPR023058">
    <property type="entry name" value="PPIase_PpiC_CS"/>
</dbReference>
<keyword evidence="10 11" id="KW-0449">Lipoprotein</keyword>
<dbReference type="PROSITE" id="PS01096">
    <property type="entry name" value="PPIC_PPIASE_1"/>
    <property type="match status" value="1"/>
</dbReference>
<dbReference type="InterPro" id="IPR046357">
    <property type="entry name" value="PPIase_dom_sf"/>
</dbReference>
<proteinExistence type="inferred from homology"/>
<keyword evidence="9 11" id="KW-0413">Isomerase</keyword>
<evidence type="ECO:0000256" key="11">
    <source>
        <dbReference type="HAMAP-Rule" id="MF_01145"/>
    </source>
</evidence>
<dbReference type="GO" id="GO:0006457">
    <property type="term" value="P:protein folding"/>
    <property type="evidence" value="ECO:0007669"/>
    <property type="project" value="UniProtKB-UniRule"/>
</dbReference>
<feature type="chain" id="PRO_5039365924" description="Foldase protein PrsA" evidence="12">
    <location>
        <begin position="20"/>
        <end position="295"/>
    </location>
</feature>
<keyword evidence="5 11" id="KW-0732">Signal</keyword>
<feature type="domain" description="PpiC" evidence="13">
    <location>
        <begin position="136"/>
        <end position="225"/>
    </location>
</feature>
<evidence type="ECO:0000313" key="14">
    <source>
        <dbReference type="EMBL" id="RKQ31273.1"/>
    </source>
</evidence>
<evidence type="ECO:0000256" key="10">
    <source>
        <dbReference type="ARBA" id="ARBA00023288"/>
    </source>
</evidence>
<evidence type="ECO:0000256" key="4">
    <source>
        <dbReference type="ARBA" id="ARBA00022475"/>
    </source>
</evidence>
<dbReference type="InterPro" id="IPR027304">
    <property type="entry name" value="Trigger_fact/SurA_dom_sf"/>
</dbReference>
<feature type="signal peptide" evidence="12">
    <location>
        <begin position="1"/>
        <end position="19"/>
    </location>
</feature>
<reference evidence="14 15" key="1">
    <citation type="journal article" date="2016" name="Int. J. Syst. Evol. Microbiol.">
        <title>Oceanobacillus halophilus sp. nov., a novel moderately halophilic bacterium from a hypersaline lake.</title>
        <authorList>
            <person name="Amoozegar M.A."/>
            <person name="Bagheri M."/>
            <person name="Makhdoumi A."/>
            <person name="Nikou M.M."/>
            <person name="Fazeli S.A.S."/>
            <person name="Schumann P."/>
            <person name="Sproer C."/>
            <person name="Sanchez-Porro C."/>
            <person name="Ventosa A."/>
        </authorList>
    </citation>
    <scope>NUCLEOTIDE SEQUENCE [LARGE SCALE GENOMIC DNA]</scope>
    <source>
        <strain evidence="14 15">DSM 23996</strain>
    </source>
</reference>
<evidence type="ECO:0000256" key="6">
    <source>
        <dbReference type="ARBA" id="ARBA00023110"/>
    </source>
</evidence>
<dbReference type="SUPFAM" id="SSF54534">
    <property type="entry name" value="FKBP-like"/>
    <property type="match status" value="1"/>
</dbReference>
<dbReference type="Proteomes" id="UP000269301">
    <property type="component" value="Unassembled WGS sequence"/>
</dbReference>
<dbReference type="EMBL" id="RBZP01000014">
    <property type="protein sequence ID" value="RKQ31273.1"/>
    <property type="molecule type" value="Genomic_DNA"/>
</dbReference>
<comment type="subcellular location">
    <subcellularLocation>
        <location evidence="2 11">Cell membrane</location>
        <topology evidence="2 11">Lipid-anchor</topology>
    </subcellularLocation>
</comment>
<dbReference type="InterPro" id="IPR050245">
    <property type="entry name" value="PrsA_foldase"/>
</dbReference>
<dbReference type="EC" id="5.2.1.8" evidence="11"/>
<dbReference type="HAMAP" id="MF_01145">
    <property type="entry name" value="Foldase_PrsA"/>
    <property type="match status" value="1"/>
</dbReference>
<evidence type="ECO:0000256" key="2">
    <source>
        <dbReference type="ARBA" id="ARBA00004193"/>
    </source>
</evidence>
<keyword evidence="15" id="KW-1185">Reference proteome</keyword>
<dbReference type="OrthoDB" id="14196at2"/>
<dbReference type="PROSITE" id="PS51257">
    <property type="entry name" value="PROKAR_LIPOPROTEIN"/>
    <property type="match status" value="1"/>
</dbReference>
<dbReference type="PANTHER" id="PTHR47245:SF1">
    <property type="entry name" value="FOLDASE PROTEIN PRSA"/>
    <property type="match status" value="1"/>
</dbReference>
<evidence type="ECO:0000256" key="12">
    <source>
        <dbReference type="SAM" id="SignalP"/>
    </source>
</evidence>
<dbReference type="InterPro" id="IPR000297">
    <property type="entry name" value="PPIase_PpiC"/>
</dbReference>
<keyword evidence="6 11" id="KW-0697">Rotamase</keyword>
<name>A0A494ZX25_9BACI</name>
<evidence type="ECO:0000256" key="3">
    <source>
        <dbReference type="ARBA" id="ARBA00006071"/>
    </source>
</evidence>
<evidence type="ECO:0000256" key="1">
    <source>
        <dbReference type="ARBA" id="ARBA00000971"/>
    </source>
</evidence>
<dbReference type="GO" id="GO:0003755">
    <property type="term" value="F:peptidyl-prolyl cis-trans isomerase activity"/>
    <property type="evidence" value="ECO:0007669"/>
    <property type="project" value="UniProtKB-UniRule"/>
</dbReference>
<dbReference type="Pfam" id="PF00639">
    <property type="entry name" value="Rotamase"/>
    <property type="match status" value="1"/>
</dbReference>
<dbReference type="InterPro" id="IPR023059">
    <property type="entry name" value="Foldase_PrsA"/>
</dbReference>
<dbReference type="PROSITE" id="PS50198">
    <property type="entry name" value="PPIC_PPIASE_2"/>
    <property type="match status" value="1"/>
</dbReference>
<evidence type="ECO:0000256" key="5">
    <source>
        <dbReference type="ARBA" id="ARBA00022729"/>
    </source>
</evidence>
<keyword evidence="7 11" id="KW-0472">Membrane</keyword>
<organism evidence="14 15">
    <name type="scientific">Oceanobacillus halophilus</name>
    <dbReference type="NCBI Taxonomy" id="930130"/>
    <lineage>
        <taxon>Bacteria</taxon>
        <taxon>Bacillati</taxon>
        <taxon>Bacillota</taxon>
        <taxon>Bacilli</taxon>
        <taxon>Bacillales</taxon>
        <taxon>Bacillaceae</taxon>
        <taxon>Oceanobacillus</taxon>
    </lineage>
</organism>
<evidence type="ECO:0000256" key="8">
    <source>
        <dbReference type="ARBA" id="ARBA00023139"/>
    </source>
</evidence>
<evidence type="ECO:0000313" key="15">
    <source>
        <dbReference type="Proteomes" id="UP000269301"/>
    </source>
</evidence>
<dbReference type="Gene3D" id="3.10.50.40">
    <property type="match status" value="1"/>
</dbReference>
<evidence type="ECO:0000259" key="13">
    <source>
        <dbReference type="PROSITE" id="PS50198"/>
    </source>
</evidence>
<evidence type="ECO:0000256" key="9">
    <source>
        <dbReference type="ARBA" id="ARBA00023235"/>
    </source>
</evidence>
<dbReference type="AlphaFoldDB" id="A0A494ZX25"/>
<evidence type="ECO:0000256" key="7">
    <source>
        <dbReference type="ARBA" id="ARBA00023136"/>
    </source>
</evidence>
<comment type="caution">
    <text evidence="14">The sequence shown here is derived from an EMBL/GenBank/DDBJ whole genome shotgun (WGS) entry which is preliminary data.</text>
</comment>
<comment type="function">
    <text evidence="11">Plays a major role in protein secretion by helping the post-translocational extracellular folding of several secreted proteins.</text>
</comment>
<keyword evidence="4 11" id="KW-1003">Cell membrane</keyword>
<dbReference type="GO" id="GO:0005886">
    <property type="term" value="C:plasma membrane"/>
    <property type="evidence" value="ECO:0007669"/>
    <property type="project" value="UniProtKB-SubCell"/>
</dbReference>